<name>A0A9D1XS09_9BACT</name>
<gene>
    <name evidence="1" type="ORF">H9848_07320</name>
</gene>
<sequence length="228" mass="26312">MDPISIAILVIAGLAYAINYIAQEIELKDKVINLLKIYSKEITTIRRQKMDAYVDEPCDTRMQQACADLLRHEFPQGIVKKFATMKSLEERRAFMADLIHRVANVMGVDVNEVTFSEGQEGSYGYYRYRDQATGNISKQVWMNNVYLASEPEQVVRTMLHELRHGVQSQALFETDQWGFSARRKAEWLSNETSYVNCTEAYKLQEQELDADVFAERVLNKVNHKQAES</sequence>
<comment type="caution">
    <text evidence="1">The sequence shown here is derived from an EMBL/GenBank/DDBJ whole genome shotgun (WGS) entry which is preliminary data.</text>
</comment>
<accession>A0A9D1XS09</accession>
<dbReference type="AlphaFoldDB" id="A0A9D1XS09"/>
<reference evidence="1" key="1">
    <citation type="journal article" date="2021" name="PeerJ">
        <title>Extensive microbial diversity within the chicken gut microbiome revealed by metagenomics and culture.</title>
        <authorList>
            <person name="Gilroy R."/>
            <person name="Ravi A."/>
            <person name="Getino M."/>
            <person name="Pursley I."/>
            <person name="Horton D.L."/>
            <person name="Alikhan N.F."/>
            <person name="Baker D."/>
            <person name="Gharbi K."/>
            <person name="Hall N."/>
            <person name="Watson M."/>
            <person name="Adriaenssens E.M."/>
            <person name="Foster-Nyarko E."/>
            <person name="Jarju S."/>
            <person name="Secka A."/>
            <person name="Antonio M."/>
            <person name="Oren A."/>
            <person name="Chaudhuri R.R."/>
            <person name="La Ragione R."/>
            <person name="Hildebrand F."/>
            <person name="Pallen M.J."/>
        </authorList>
    </citation>
    <scope>NUCLEOTIDE SEQUENCE</scope>
    <source>
        <strain evidence="1">ChiHecec2B26-12326</strain>
    </source>
</reference>
<evidence type="ECO:0000313" key="1">
    <source>
        <dbReference type="EMBL" id="HIX86400.1"/>
    </source>
</evidence>
<dbReference type="EMBL" id="DXEN01000055">
    <property type="protein sequence ID" value="HIX86400.1"/>
    <property type="molecule type" value="Genomic_DNA"/>
</dbReference>
<proteinExistence type="predicted"/>
<organism evidence="1 2">
    <name type="scientific">Candidatus Parabacteroides intestinigallinarum</name>
    <dbReference type="NCBI Taxonomy" id="2838722"/>
    <lineage>
        <taxon>Bacteria</taxon>
        <taxon>Pseudomonadati</taxon>
        <taxon>Bacteroidota</taxon>
        <taxon>Bacteroidia</taxon>
        <taxon>Bacteroidales</taxon>
        <taxon>Tannerellaceae</taxon>
        <taxon>Parabacteroides</taxon>
    </lineage>
</organism>
<evidence type="ECO:0000313" key="2">
    <source>
        <dbReference type="Proteomes" id="UP000823847"/>
    </source>
</evidence>
<protein>
    <submittedName>
        <fullName evidence="1">DUF3920 family protein</fullName>
    </submittedName>
</protein>
<reference evidence="1" key="2">
    <citation type="submission" date="2021-04" db="EMBL/GenBank/DDBJ databases">
        <authorList>
            <person name="Gilroy R."/>
        </authorList>
    </citation>
    <scope>NUCLEOTIDE SEQUENCE</scope>
    <source>
        <strain evidence="1">ChiHecec2B26-12326</strain>
    </source>
</reference>
<dbReference type="Proteomes" id="UP000823847">
    <property type="component" value="Unassembled WGS sequence"/>
</dbReference>